<dbReference type="Proteomes" id="UP000305202">
    <property type="component" value="Unassembled WGS sequence"/>
</dbReference>
<evidence type="ECO:0000256" key="1">
    <source>
        <dbReference type="SAM" id="SignalP"/>
    </source>
</evidence>
<feature type="signal peptide" evidence="1">
    <location>
        <begin position="1"/>
        <end position="20"/>
    </location>
</feature>
<evidence type="ECO:0000313" key="3">
    <source>
        <dbReference type="Proteomes" id="UP000305202"/>
    </source>
</evidence>
<dbReference type="RefSeq" id="WP_136988498.1">
    <property type="nucleotide sequence ID" value="NZ_SZPQ01000002.1"/>
</dbReference>
<sequence>MKILPLFAAATILLAQSAAAAQMVTVSRFQYGKQWAFTMEELQLLCRPDHSVFALNMNTLVQYPLNDKAVDAMKSGQVKAAPVENILLNDPSRPGKKMRIAPFTERALRLCDTPQAGRTDS</sequence>
<keyword evidence="1" id="KW-0732">Signal</keyword>
<organism evidence="2 3">
    <name type="scientific">Martelella alba</name>
    <dbReference type="NCBI Taxonomy" id="2590451"/>
    <lineage>
        <taxon>Bacteria</taxon>
        <taxon>Pseudomonadati</taxon>
        <taxon>Pseudomonadota</taxon>
        <taxon>Alphaproteobacteria</taxon>
        <taxon>Hyphomicrobiales</taxon>
        <taxon>Aurantimonadaceae</taxon>
        <taxon>Martelella</taxon>
    </lineage>
</organism>
<accession>A0ABY2SS23</accession>
<keyword evidence="3" id="KW-1185">Reference proteome</keyword>
<feature type="chain" id="PRO_5047193207" evidence="1">
    <location>
        <begin position="21"/>
        <end position="121"/>
    </location>
</feature>
<name>A0ABY2SS23_9HYPH</name>
<evidence type="ECO:0000313" key="2">
    <source>
        <dbReference type="EMBL" id="TKI08225.1"/>
    </source>
</evidence>
<dbReference type="EMBL" id="SZPQ01000002">
    <property type="protein sequence ID" value="TKI08225.1"/>
    <property type="molecule type" value="Genomic_DNA"/>
</dbReference>
<dbReference type="InterPro" id="IPR019648">
    <property type="entry name" value="YebY"/>
</dbReference>
<protein>
    <submittedName>
        <fullName evidence="2">DUF2511 domain-containing protein</fullName>
    </submittedName>
</protein>
<reference evidence="2 3" key="1">
    <citation type="submission" date="2019-04" db="EMBL/GenBank/DDBJ databases">
        <authorList>
            <person name="Li M."/>
            <person name="Gao C."/>
        </authorList>
    </citation>
    <scope>NUCLEOTIDE SEQUENCE [LARGE SCALE GENOMIC DNA]</scope>
    <source>
        <strain evidence="2 3">BGMRC 2031</strain>
    </source>
</reference>
<dbReference type="Pfam" id="PF10709">
    <property type="entry name" value="DUF2511"/>
    <property type="match status" value="1"/>
</dbReference>
<proteinExistence type="predicted"/>
<comment type="caution">
    <text evidence="2">The sequence shown here is derived from an EMBL/GenBank/DDBJ whole genome shotgun (WGS) entry which is preliminary data.</text>
</comment>
<gene>
    <name evidence="2" type="ORF">FCN80_03495</name>
</gene>